<keyword evidence="5" id="KW-1185">Reference proteome</keyword>
<feature type="binding site" evidence="4">
    <location>
        <begin position="34"/>
        <end position="39"/>
    </location>
    <ligand>
        <name>substrate</name>
    </ligand>
</feature>
<dbReference type="Pfam" id="PF13772">
    <property type="entry name" value="AIG2_2"/>
    <property type="match status" value="1"/>
</dbReference>
<dbReference type="SUPFAM" id="SSF110857">
    <property type="entry name" value="Gamma-glutamyl cyclotransferase-like"/>
    <property type="match status" value="1"/>
</dbReference>
<organism evidence="5 6">
    <name type="scientific">Romanomermis culicivorax</name>
    <name type="common">Nematode worm</name>
    <dbReference type="NCBI Taxonomy" id="13658"/>
    <lineage>
        <taxon>Eukaryota</taxon>
        <taxon>Metazoa</taxon>
        <taxon>Ecdysozoa</taxon>
        <taxon>Nematoda</taxon>
        <taxon>Enoplea</taxon>
        <taxon>Dorylaimia</taxon>
        <taxon>Mermithida</taxon>
        <taxon>Mermithoidea</taxon>
        <taxon>Mermithidae</taxon>
        <taxon>Romanomermis</taxon>
    </lineage>
</organism>
<evidence type="ECO:0000256" key="1">
    <source>
        <dbReference type="ARBA" id="ARBA00012346"/>
    </source>
</evidence>
<dbReference type="Proteomes" id="UP000887565">
    <property type="component" value="Unplaced"/>
</dbReference>
<dbReference type="WBParaSite" id="nRc.2.0.1.t28076-RA">
    <property type="protein sequence ID" value="nRc.2.0.1.t28076-RA"/>
    <property type="gene ID" value="nRc.2.0.1.g28076"/>
</dbReference>
<accession>A0A915JQ90</accession>
<evidence type="ECO:0000313" key="6">
    <source>
        <dbReference type="WBParaSite" id="nRc.2.0.1.t28076-RA"/>
    </source>
</evidence>
<sequence length="237" mass="25923">MPADAQKSDGVAPLSMVESNKDDDIDDRSSFFYYFAYGSNLWSQRIRLSNPTAEFVAVGFLPGFSYGFAGPVTQGWCGCSATIWPAPDYCTPIDGLQTVTPIVSPLMKKYKENGVYGVIWRLGKENSATLDAQESGYVKIDVDVNLVVDGRSQKSVSCRTYVMSAATIASKSGVVVSTAEATKDFFGKPSPIYHRVIISGALEFQLPDNYVKFLNSFQNNGYSGPVKIATDETKFFD</sequence>
<dbReference type="InterPro" id="IPR013024">
    <property type="entry name" value="GGCT-like"/>
</dbReference>
<dbReference type="CDD" id="cd06661">
    <property type="entry name" value="GGCT_like"/>
    <property type="match status" value="1"/>
</dbReference>
<dbReference type="EC" id="4.3.2.9" evidence="1"/>
<dbReference type="InterPro" id="IPR036568">
    <property type="entry name" value="GGCT-like_sf"/>
</dbReference>
<dbReference type="PANTHER" id="PTHR12935">
    <property type="entry name" value="GAMMA-GLUTAMYLCYCLOTRANSFERASE"/>
    <property type="match status" value="1"/>
</dbReference>
<dbReference type="GO" id="GO:0003839">
    <property type="term" value="F:gamma-glutamylcyclotransferase activity"/>
    <property type="evidence" value="ECO:0007669"/>
    <property type="project" value="UniProtKB-EC"/>
</dbReference>
<dbReference type="Gene3D" id="3.10.490.10">
    <property type="entry name" value="Gamma-glutamyl cyclotransferase-like"/>
    <property type="match status" value="1"/>
</dbReference>
<keyword evidence="2" id="KW-0456">Lyase</keyword>
<dbReference type="AlphaFoldDB" id="A0A915JQ90"/>
<protein>
    <recommendedName>
        <fullName evidence="1">gamma-glutamylcyclotransferase</fullName>
        <ecNumber evidence="1">4.3.2.9</ecNumber>
    </recommendedName>
</protein>
<dbReference type="InterPro" id="IPR017939">
    <property type="entry name" value="G-Glutamylcylcotransferase"/>
</dbReference>
<evidence type="ECO:0000256" key="4">
    <source>
        <dbReference type="PIRSR" id="PIRSR617939-2"/>
    </source>
</evidence>
<evidence type="ECO:0000256" key="2">
    <source>
        <dbReference type="ARBA" id="ARBA00023239"/>
    </source>
</evidence>
<evidence type="ECO:0000256" key="3">
    <source>
        <dbReference type="PIRSR" id="PIRSR617939-1"/>
    </source>
</evidence>
<evidence type="ECO:0000313" key="5">
    <source>
        <dbReference type="Proteomes" id="UP000887565"/>
    </source>
</evidence>
<dbReference type="OMA" id="QPEGNVH"/>
<reference evidence="6" key="1">
    <citation type="submission" date="2022-11" db="UniProtKB">
        <authorList>
            <consortium name="WormBaseParasite"/>
        </authorList>
    </citation>
    <scope>IDENTIFICATION</scope>
</reference>
<feature type="active site" description="Proton acceptor" evidence="3">
    <location>
        <position position="134"/>
    </location>
</feature>
<dbReference type="PANTHER" id="PTHR12935:SF0">
    <property type="entry name" value="GAMMA-GLUTAMYLCYCLOTRANSFERASE"/>
    <property type="match status" value="1"/>
</dbReference>
<proteinExistence type="predicted"/>
<name>A0A915JQ90_ROMCU</name>
<feature type="binding site" evidence="4">
    <location>
        <position position="193"/>
    </location>
    <ligand>
        <name>substrate</name>
    </ligand>
</feature>